<gene>
    <name evidence="2" type="ORF">MYCGRDRAFT_97617</name>
</gene>
<dbReference type="KEGG" id="ztr:MYCGRDRAFT_97617"/>
<dbReference type="EMBL" id="CM001210">
    <property type="protein sequence ID" value="EGP82283.1"/>
    <property type="molecule type" value="Genomic_DNA"/>
</dbReference>
<dbReference type="InParanoid" id="F9XR15"/>
<keyword evidence="3" id="KW-1185">Reference proteome</keyword>
<dbReference type="RefSeq" id="XP_003847307.1">
    <property type="nucleotide sequence ID" value="XM_003847259.1"/>
</dbReference>
<evidence type="ECO:0000313" key="3">
    <source>
        <dbReference type="Proteomes" id="UP000008062"/>
    </source>
</evidence>
<sequence length="491" mass="54191">MKLITLVTVSFRPTKHVRSIPSDPFVAVEPRRQWLTHCDGRIMRDVRNNGEEIRVLVSIQLFSFIYRSTETNPPTFRKRLARIQTRIHRSTAITHQSLPPPHSFMARTTLDDLHYHYGGELEIMGSLNSTKALTCPIVVHSKNQFFPCQCALGAFRTARIANLLEDLHFHKSRMEKESDNDTIVCIARIGMLIAKNTFCSKHDPRKHQPALKTRVQSVLDKALKCPTLLFAAGGEDHDFESVAAMLQTMIPQNPQHSKKRLRGADDEDTTQPPITKRARPFHDDHAPQWSNPFVRQDSSGPPTLDATGQVRGDVLGDEAQKNNGHASLIIPNTFPGPNTPDLSPILSCTDDSWWPYITLSDDDLFPTYLSDTAAAAASPSIEKLALLLAVVTAAGSGSLVADCRRDGAGELVLDVLWGVRVADGVGLGEEEEQGGKRGDPRRTSLVDYRGEVDSRFYGWNCPTGSGINGLVDIESCCSPRAKNGLGQVTTT</sequence>
<dbReference type="GeneID" id="13400118"/>
<feature type="compositionally biased region" description="Polar residues" evidence="1">
    <location>
        <begin position="288"/>
        <end position="301"/>
    </location>
</feature>
<evidence type="ECO:0000313" key="2">
    <source>
        <dbReference type="EMBL" id="EGP82283.1"/>
    </source>
</evidence>
<reference evidence="2 3" key="1">
    <citation type="journal article" date="2011" name="PLoS Genet.">
        <title>Finished genome of the fungal wheat pathogen Mycosphaerella graminicola reveals dispensome structure, chromosome plasticity, and stealth pathogenesis.</title>
        <authorList>
            <person name="Goodwin S.B."/>
            <person name="Ben M'barek S."/>
            <person name="Dhillon B."/>
            <person name="Wittenberg A.H.J."/>
            <person name="Crane C.F."/>
            <person name="Hane J.K."/>
            <person name="Foster A.J."/>
            <person name="Van der Lee T.A.J."/>
            <person name="Grimwood J."/>
            <person name="Aerts A."/>
            <person name="Antoniw J."/>
            <person name="Bailey A."/>
            <person name="Bluhm B."/>
            <person name="Bowler J."/>
            <person name="Bristow J."/>
            <person name="van der Burgt A."/>
            <person name="Canto-Canche B."/>
            <person name="Churchill A.C.L."/>
            <person name="Conde-Ferraez L."/>
            <person name="Cools H.J."/>
            <person name="Coutinho P.M."/>
            <person name="Csukai M."/>
            <person name="Dehal P."/>
            <person name="De Wit P."/>
            <person name="Donzelli B."/>
            <person name="van de Geest H.C."/>
            <person name="van Ham R.C.H.J."/>
            <person name="Hammond-Kosack K.E."/>
            <person name="Henrissat B."/>
            <person name="Kilian A."/>
            <person name="Kobayashi A.K."/>
            <person name="Koopmann E."/>
            <person name="Kourmpetis Y."/>
            <person name="Kuzniar A."/>
            <person name="Lindquist E."/>
            <person name="Lombard V."/>
            <person name="Maliepaard C."/>
            <person name="Martins N."/>
            <person name="Mehrabi R."/>
            <person name="Nap J.P.H."/>
            <person name="Ponomarenko A."/>
            <person name="Rudd J.J."/>
            <person name="Salamov A."/>
            <person name="Schmutz J."/>
            <person name="Schouten H.J."/>
            <person name="Shapiro H."/>
            <person name="Stergiopoulos I."/>
            <person name="Torriani S.F.F."/>
            <person name="Tu H."/>
            <person name="de Vries R.P."/>
            <person name="Waalwijk C."/>
            <person name="Ware S.B."/>
            <person name="Wiebenga A."/>
            <person name="Zwiers L.-H."/>
            <person name="Oliver R.P."/>
            <person name="Grigoriev I.V."/>
            <person name="Kema G.H.J."/>
        </authorList>
    </citation>
    <scope>NUCLEOTIDE SEQUENCE [LARGE SCALE GENOMIC DNA]</scope>
    <source>
        <strain evidence="3">CBS 115943 / IPO323</strain>
    </source>
</reference>
<name>F9XR15_ZYMTI</name>
<accession>F9XR15</accession>
<dbReference type="AlphaFoldDB" id="F9XR15"/>
<protein>
    <submittedName>
        <fullName evidence="2">Uncharacterized protein</fullName>
    </submittedName>
</protein>
<dbReference type="Proteomes" id="UP000008062">
    <property type="component" value="Chromosome 15"/>
</dbReference>
<feature type="region of interest" description="Disordered" evidence="1">
    <location>
        <begin position="252"/>
        <end position="309"/>
    </location>
</feature>
<organism evidence="2 3">
    <name type="scientific">Zymoseptoria tritici (strain CBS 115943 / IPO323)</name>
    <name type="common">Speckled leaf blotch fungus</name>
    <name type="synonym">Septoria tritici</name>
    <dbReference type="NCBI Taxonomy" id="336722"/>
    <lineage>
        <taxon>Eukaryota</taxon>
        <taxon>Fungi</taxon>
        <taxon>Dikarya</taxon>
        <taxon>Ascomycota</taxon>
        <taxon>Pezizomycotina</taxon>
        <taxon>Dothideomycetes</taxon>
        <taxon>Dothideomycetidae</taxon>
        <taxon>Mycosphaerellales</taxon>
        <taxon>Mycosphaerellaceae</taxon>
        <taxon>Zymoseptoria</taxon>
    </lineage>
</organism>
<proteinExistence type="predicted"/>
<evidence type="ECO:0000256" key="1">
    <source>
        <dbReference type="SAM" id="MobiDB-lite"/>
    </source>
</evidence>
<dbReference type="HOGENOM" id="CLU_555751_0_0_1"/>